<sequence>MIIARPTIFLLYTNMFPLCNNYLKKRKPSVEEGFRTNVMEW</sequence>
<accession>F8FFM3</accession>
<dbReference type="Proteomes" id="UP000006620">
    <property type="component" value="Chromosome"/>
</dbReference>
<organism evidence="1 2">
    <name type="scientific">Paenibacillus mucilaginosus (strain KNP414)</name>
    <dbReference type="NCBI Taxonomy" id="1036673"/>
    <lineage>
        <taxon>Bacteria</taxon>
        <taxon>Bacillati</taxon>
        <taxon>Bacillota</taxon>
        <taxon>Bacilli</taxon>
        <taxon>Bacillales</taxon>
        <taxon>Paenibacillaceae</taxon>
        <taxon>Paenibacillus</taxon>
    </lineage>
</organism>
<name>F8FFM3_PAEMK</name>
<evidence type="ECO:0000313" key="2">
    <source>
        <dbReference type="Proteomes" id="UP000006620"/>
    </source>
</evidence>
<proteinExistence type="predicted"/>
<dbReference type="HOGENOM" id="CLU_3273785_0_0_9"/>
<dbReference type="KEGG" id="pms:KNP414_03712"/>
<reference evidence="2" key="1">
    <citation type="submission" date="2011-06" db="EMBL/GenBank/DDBJ databases">
        <title>Complete genome sequence of Paenibacillus mucilaginosus KNP414.</title>
        <authorList>
            <person name="Wang J."/>
            <person name="Hu S."/>
            <person name="Hu X."/>
            <person name="Zhang B."/>
            <person name="Dong D."/>
            <person name="Zhang S."/>
            <person name="Zhao K."/>
            <person name="Wu D."/>
        </authorList>
    </citation>
    <scope>NUCLEOTIDE SEQUENCE [LARGE SCALE GENOMIC DNA]</scope>
    <source>
        <strain evidence="2">KNP414</strain>
    </source>
</reference>
<reference evidence="1 2" key="2">
    <citation type="journal article" date="2013" name="Genome Announc.">
        <title>Genome Sequence of Growth-Improving Paenibacillus mucilaginosus Strain KNP414.</title>
        <authorList>
            <person name="Lu J.J."/>
            <person name="Wang J.F."/>
            <person name="Hu X.F."/>
        </authorList>
    </citation>
    <scope>NUCLEOTIDE SEQUENCE [LARGE SCALE GENOMIC DNA]</scope>
    <source>
        <strain evidence="1 2">KNP414</strain>
    </source>
</reference>
<dbReference type="EMBL" id="CP002869">
    <property type="protein sequence ID" value="AEI42251.1"/>
    <property type="molecule type" value="Genomic_DNA"/>
</dbReference>
<gene>
    <name evidence="1" type="ordered locus">KNP414_03712</name>
</gene>
<dbReference type="AlphaFoldDB" id="F8FFM3"/>
<evidence type="ECO:0000313" key="1">
    <source>
        <dbReference type="EMBL" id="AEI42251.1"/>
    </source>
</evidence>
<protein>
    <submittedName>
        <fullName evidence="1">Uncharacterized protein</fullName>
    </submittedName>
</protein>
<dbReference type="PATRIC" id="fig|1036673.3.peg.3402"/>